<dbReference type="SUPFAM" id="SSF47413">
    <property type="entry name" value="lambda repressor-like DNA-binding domains"/>
    <property type="match status" value="1"/>
</dbReference>
<comment type="caution">
    <text evidence="2">The sequence shown here is derived from an EMBL/GenBank/DDBJ whole genome shotgun (WGS) entry which is preliminary data.</text>
</comment>
<name>A0A1V9G5K9_9BACT</name>
<feature type="coiled-coil region" evidence="1">
    <location>
        <begin position="77"/>
        <end position="111"/>
    </location>
</feature>
<evidence type="ECO:0000313" key="2">
    <source>
        <dbReference type="EMBL" id="OQP65842.1"/>
    </source>
</evidence>
<dbReference type="EMBL" id="LVYD01000013">
    <property type="protein sequence ID" value="OQP65842.1"/>
    <property type="molecule type" value="Genomic_DNA"/>
</dbReference>
<organism evidence="2 3">
    <name type="scientific">Niastella vici</name>
    <dbReference type="NCBI Taxonomy" id="1703345"/>
    <lineage>
        <taxon>Bacteria</taxon>
        <taxon>Pseudomonadati</taxon>
        <taxon>Bacteroidota</taxon>
        <taxon>Chitinophagia</taxon>
        <taxon>Chitinophagales</taxon>
        <taxon>Chitinophagaceae</taxon>
        <taxon>Niastella</taxon>
    </lineage>
</organism>
<sequence>MSIHIGQIIQAEVESKKLTQKAFGALIHKHEKTVPDIYERTTMSIDLLITISAVLNKDFLSVFYNEEPMNRLRTDEIAKLNLQIQRVTEENNRLQKELDLSKNLVETQKELISFVKDQLAQFKF</sequence>
<dbReference type="RefSeq" id="WP_081145685.1">
    <property type="nucleotide sequence ID" value="NZ_LVYD01000013.1"/>
</dbReference>
<gene>
    <name evidence="2" type="ORF">A3860_14710</name>
</gene>
<dbReference type="AlphaFoldDB" id="A0A1V9G5K9"/>
<dbReference type="OrthoDB" id="675218at2"/>
<reference evidence="2 3" key="1">
    <citation type="submission" date="2016-03" db="EMBL/GenBank/DDBJ databases">
        <title>Niastella vici sp. nov., isolated from farmland soil.</title>
        <authorList>
            <person name="Chen L."/>
            <person name="Wang D."/>
            <person name="Yang S."/>
            <person name="Wang G."/>
        </authorList>
    </citation>
    <scope>NUCLEOTIDE SEQUENCE [LARGE SCALE GENOMIC DNA]</scope>
    <source>
        <strain evidence="2 3">DJ57</strain>
    </source>
</reference>
<keyword evidence="1" id="KW-0175">Coiled coil</keyword>
<evidence type="ECO:0000256" key="1">
    <source>
        <dbReference type="SAM" id="Coils"/>
    </source>
</evidence>
<protein>
    <submittedName>
        <fullName evidence="2">Uncharacterized protein</fullName>
    </submittedName>
</protein>
<dbReference type="GO" id="GO:0003677">
    <property type="term" value="F:DNA binding"/>
    <property type="evidence" value="ECO:0007669"/>
    <property type="project" value="InterPro"/>
</dbReference>
<dbReference type="InterPro" id="IPR010982">
    <property type="entry name" value="Lambda_DNA-bd_dom_sf"/>
</dbReference>
<accession>A0A1V9G5K9</accession>
<dbReference type="Proteomes" id="UP000192796">
    <property type="component" value="Unassembled WGS sequence"/>
</dbReference>
<dbReference type="STRING" id="1703345.A3860_14710"/>
<keyword evidence="3" id="KW-1185">Reference proteome</keyword>
<proteinExistence type="predicted"/>
<evidence type="ECO:0000313" key="3">
    <source>
        <dbReference type="Proteomes" id="UP000192796"/>
    </source>
</evidence>